<dbReference type="Proteomes" id="UP000887579">
    <property type="component" value="Unplaced"/>
</dbReference>
<sequence length="61" mass="6714">MNLRSSLPGRQSLLPSPSLRKSPRLCVQLKNTVAETPASGSRTVKPQSEETPTRSRTVRPQ</sequence>
<organism evidence="1 2">
    <name type="scientific">Panagrolaimus sp. ES5</name>
    <dbReference type="NCBI Taxonomy" id="591445"/>
    <lineage>
        <taxon>Eukaryota</taxon>
        <taxon>Metazoa</taxon>
        <taxon>Ecdysozoa</taxon>
        <taxon>Nematoda</taxon>
        <taxon>Chromadorea</taxon>
        <taxon>Rhabditida</taxon>
        <taxon>Tylenchina</taxon>
        <taxon>Panagrolaimomorpha</taxon>
        <taxon>Panagrolaimoidea</taxon>
        <taxon>Panagrolaimidae</taxon>
        <taxon>Panagrolaimus</taxon>
    </lineage>
</organism>
<proteinExistence type="predicted"/>
<protein>
    <submittedName>
        <fullName evidence="2">Uncharacterized protein</fullName>
    </submittedName>
</protein>
<evidence type="ECO:0000313" key="1">
    <source>
        <dbReference type="Proteomes" id="UP000887579"/>
    </source>
</evidence>
<reference evidence="2" key="1">
    <citation type="submission" date="2022-11" db="UniProtKB">
        <authorList>
            <consortium name="WormBaseParasite"/>
        </authorList>
    </citation>
    <scope>IDENTIFICATION</scope>
</reference>
<dbReference type="WBParaSite" id="ES5_v2.g19369.t1">
    <property type="protein sequence ID" value="ES5_v2.g19369.t1"/>
    <property type="gene ID" value="ES5_v2.g19369"/>
</dbReference>
<name>A0AC34FPU4_9BILA</name>
<accession>A0AC34FPU4</accession>
<evidence type="ECO:0000313" key="2">
    <source>
        <dbReference type="WBParaSite" id="ES5_v2.g19369.t1"/>
    </source>
</evidence>